<reference evidence="2" key="1">
    <citation type="submission" date="2020-03" db="EMBL/GenBank/DDBJ databases">
        <title>The deep terrestrial virosphere.</title>
        <authorList>
            <person name="Holmfeldt K."/>
            <person name="Nilsson E."/>
            <person name="Simone D."/>
            <person name="Lopez-Fernandez M."/>
            <person name="Wu X."/>
            <person name="de Brujin I."/>
            <person name="Lundin D."/>
            <person name="Andersson A."/>
            <person name="Bertilsson S."/>
            <person name="Dopson M."/>
        </authorList>
    </citation>
    <scope>NUCLEOTIDE SEQUENCE</scope>
    <source>
        <strain evidence="1">MM415A07379</strain>
        <strain evidence="2">MM415B07095</strain>
    </source>
</reference>
<proteinExistence type="predicted"/>
<gene>
    <name evidence="1" type="ORF">MM415A07379_0007</name>
    <name evidence="2" type="ORF">MM415B07095_0005</name>
</gene>
<evidence type="ECO:0000313" key="2">
    <source>
        <dbReference type="EMBL" id="QJA96919.1"/>
    </source>
</evidence>
<name>A0A6M3LRY0_9ZZZZ</name>
<sequence length="46" mass="5526">MKTYSVTIDWEVEVQAKNEEEAKILGLERWRDNCEEGMYFEAKEVK</sequence>
<organism evidence="2">
    <name type="scientific">viral metagenome</name>
    <dbReference type="NCBI Taxonomy" id="1070528"/>
    <lineage>
        <taxon>unclassified sequences</taxon>
        <taxon>metagenomes</taxon>
        <taxon>organismal metagenomes</taxon>
    </lineage>
</organism>
<accession>A0A6M3LRY0</accession>
<dbReference type="AlphaFoldDB" id="A0A6M3LRY0"/>
<dbReference type="EMBL" id="MT141602">
    <property type="protein sequence ID" value="QJA68270.1"/>
    <property type="molecule type" value="Genomic_DNA"/>
</dbReference>
<protein>
    <submittedName>
        <fullName evidence="2">Uncharacterized protein</fullName>
    </submittedName>
</protein>
<evidence type="ECO:0000313" key="1">
    <source>
        <dbReference type="EMBL" id="QJA68270.1"/>
    </source>
</evidence>
<dbReference type="EMBL" id="MT143446">
    <property type="protein sequence ID" value="QJA96919.1"/>
    <property type="molecule type" value="Genomic_DNA"/>
</dbReference>